<dbReference type="EMBL" id="OU896716">
    <property type="protein sequence ID" value="CAH1117719.1"/>
    <property type="molecule type" value="Genomic_DNA"/>
</dbReference>
<organism evidence="1 2">
    <name type="scientific">Phaedon cochleariae</name>
    <name type="common">Mustard beetle</name>
    <dbReference type="NCBI Taxonomy" id="80249"/>
    <lineage>
        <taxon>Eukaryota</taxon>
        <taxon>Metazoa</taxon>
        <taxon>Ecdysozoa</taxon>
        <taxon>Arthropoda</taxon>
        <taxon>Hexapoda</taxon>
        <taxon>Insecta</taxon>
        <taxon>Pterygota</taxon>
        <taxon>Neoptera</taxon>
        <taxon>Endopterygota</taxon>
        <taxon>Coleoptera</taxon>
        <taxon>Polyphaga</taxon>
        <taxon>Cucujiformia</taxon>
        <taxon>Chrysomeloidea</taxon>
        <taxon>Chrysomelidae</taxon>
        <taxon>Chrysomelinae</taxon>
        <taxon>Chrysomelini</taxon>
        <taxon>Phaedon</taxon>
    </lineage>
</organism>
<accession>A0A9P0GI27</accession>
<gene>
    <name evidence="1" type="ORF">PHAECO_LOCUS1930</name>
</gene>
<dbReference type="AlphaFoldDB" id="A0A9P0GI27"/>
<reference evidence="1" key="1">
    <citation type="submission" date="2022-01" db="EMBL/GenBank/DDBJ databases">
        <authorList>
            <person name="King R."/>
        </authorList>
    </citation>
    <scope>NUCLEOTIDE SEQUENCE</scope>
</reference>
<reference evidence="1" key="2">
    <citation type="submission" date="2022-10" db="EMBL/GenBank/DDBJ databases">
        <authorList>
            <consortium name="ENA_rothamsted_submissions"/>
            <consortium name="culmorum"/>
            <person name="King R."/>
        </authorList>
    </citation>
    <scope>NUCLEOTIDE SEQUENCE</scope>
</reference>
<dbReference type="Gene3D" id="2.40.50.140">
    <property type="entry name" value="Nucleic acid-binding proteins"/>
    <property type="match status" value="1"/>
</dbReference>
<protein>
    <submittedName>
        <fullName evidence="1">Uncharacterized protein</fullName>
    </submittedName>
</protein>
<evidence type="ECO:0000313" key="1">
    <source>
        <dbReference type="EMBL" id="CAH1117719.1"/>
    </source>
</evidence>
<dbReference type="InterPro" id="IPR012340">
    <property type="entry name" value="NA-bd_OB-fold"/>
</dbReference>
<keyword evidence="2" id="KW-1185">Reference proteome</keyword>
<dbReference type="SUPFAM" id="SSF50249">
    <property type="entry name" value="Nucleic acid-binding proteins"/>
    <property type="match status" value="1"/>
</dbReference>
<dbReference type="Proteomes" id="UP001153737">
    <property type="component" value="Chromosome 10"/>
</dbReference>
<proteinExistence type="predicted"/>
<name>A0A9P0GI27_PHACE</name>
<evidence type="ECO:0000313" key="2">
    <source>
        <dbReference type="Proteomes" id="UP001153737"/>
    </source>
</evidence>
<sequence length="234" mass="26925">MDEDNLCASFSGLLDENEGWIITKNERGKLKIAPCPEDDTNIYEKTRDWIVIAADETKTSNLKLPKCEALKTANIFIRDLLNAQWKDGYFIFKNISFLQVYIAGTLVDWYERGHKFFLTVDDGTSNIRCIIEKEKLSLLKHNIEYDESVIKDRNNVISSATAMIRAACKILEDSVPSGTHDLELGNIVNIYGKMGEYKDNRYIFIEKIVKEPIGTIKHCVHLENMIHLYSNFYT</sequence>
<dbReference type="OrthoDB" id="6772813at2759"/>